<gene>
    <name evidence="8" type="ORF">H7C19_00180</name>
</gene>
<keyword evidence="3 5" id="KW-0347">Helicase</keyword>
<evidence type="ECO:0000313" key="8">
    <source>
        <dbReference type="EMBL" id="MBB6669095.1"/>
    </source>
</evidence>
<keyword evidence="4 5" id="KW-0067">ATP-binding</keyword>
<evidence type="ECO:0000259" key="7">
    <source>
        <dbReference type="PROSITE" id="PS51198"/>
    </source>
</evidence>
<dbReference type="GO" id="GO:0003677">
    <property type="term" value="F:DNA binding"/>
    <property type="evidence" value="ECO:0007669"/>
    <property type="project" value="InterPro"/>
</dbReference>
<feature type="domain" description="UvrD-like helicase ATP-binding" evidence="7">
    <location>
        <begin position="201"/>
        <end position="531"/>
    </location>
</feature>
<reference evidence="8 9" key="1">
    <citation type="submission" date="2020-08" db="EMBL/GenBank/DDBJ databases">
        <title>Cohnella phylogeny.</title>
        <authorList>
            <person name="Dunlap C."/>
        </authorList>
    </citation>
    <scope>NUCLEOTIDE SEQUENCE [LARGE SCALE GENOMIC DNA]</scope>
    <source>
        <strain evidence="8 9">DSM 28246</strain>
    </source>
</reference>
<proteinExistence type="predicted"/>
<comment type="caution">
    <text evidence="8">The sequence shown here is derived from an EMBL/GenBank/DDBJ whole genome shotgun (WGS) entry which is preliminary data.</text>
</comment>
<protein>
    <submittedName>
        <fullName evidence="8">AAA family ATPase</fullName>
    </submittedName>
</protein>
<name>A0A7X0RKG6_9BACL</name>
<dbReference type="Pfam" id="PF13245">
    <property type="entry name" value="AAA_19"/>
    <property type="match status" value="1"/>
</dbReference>
<dbReference type="GO" id="GO:0000725">
    <property type="term" value="P:recombinational repair"/>
    <property type="evidence" value="ECO:0007669"/>
    <property type="project" value="TreeGrafter"/>
</dbReference>
<evidence type="ECO:0000256" key="4">
    <source>
        <dbReference type="ARBA" id="ARBA00022840"/>
    </source>
</evidence>
<dbReference type="Pfam" id="PF13538">
    <property type="entry name" value="UvrD_C_2"/>
    <property type="match status" value="1"/>
</dbReference>
<accession>A0A7X0RKG6</accession>
<evidence type="ECO:0000256" key="6">
    <source>
        <dbReference type="SAM" id="Coils"/>
    </source>
</evidence>
<evidence type="ECO:0000313" key="9">
    <source>
        <dbReference type="Proteomes" id="UP000547209"/>
    </source>
</evidence>
<dbReference type="EMBL" id="JACJVP010000001">
    <property type="protein sequence ID" value="MBB6669095.1"/>
    <property type="molecule type" value="Genomic_DNA"/>
</dbReference>
<dbReference type="Proteomes" id="UP000547209">
    <property type="component" value="Unassembled WGS sequence"/>
</dbReference>
<dbReference type="InterPro" id="IPR027785">
    <property type="entry name" value="UvrD-like_helicase_C"/>
</dbReference>
<dbReference type="GO" id="GO:0005524">
    <property type="term" value="F:ATP binding"/>
    <property type="evidence" value="ECO:0007669"/>
    <property type="project" value="UniProtKB-UniRule"/>
</dbReference>
<evidence type="ECO:0000256" key="2">
    <source>
        <dbReference type="ARBA" id="ARBA00022801"/>
    </source>
</evidence>
<dbReference type="SUPFAM" id="SSF52540">
    <property type="entry name" value="P-loop containing nucleoside triphosphate hydrolases"/>
    <property type="match status" value="1"/>
</dbReference>
<evidence type="ECO:0000256" key="5">
    <source>
        <dbReference type="PROSITE-ProRule" id="PRU00560"/>
    </source>
</evidence>
<feature type="coiled-coil region" evidence="6">
    <location>
        <begin position="10"/>
        <end position="37"/>
    </location>
</feature>
<dbReference type="RefSeq" id="WP_185140542.1">
    <property type="nucleotide sequence ID" value="NZ_JACJVP010000001.1"/>
</dbReference>
<dbReference type="PANTHER" id="PTHR11070:SF17">
    <property type="entry name" value="DNA HELICASE IV"/>
    <property type="match status" value="1"/>
</dbReference>
<dbReference type="InterPro" id="IPR027417">
    <property type="entry name" value="P-loop_NTPase"/>
</dbReference>
<dbReference type="PROSITE" id="PS51198">
    <property type="entry name" value="UVRD_HELICASE_ATP_BIND"/>
    <property type="match status" value="1"/>
</dbReference>
<dbReference type="GO" id="GO:0043138">
    <property type="term" value="F:3'-5' DNA helicase activity"/>
    <property type="evidence" value="ECO:0007669"/>
    <property type="project" value="TreeGrafter"/>
</dbReference>
<dbReference type="Gene3D" id="3.40.50.300">
    <property type="entry name" value="P-loop containing nucleotide triphosphate hydrolases"/>
    <property type="match status" value="2"/>
</dbReference>
<dbReference type="InterPro" id="IPR000212">
    <property type="entry name" value="DNA_helicase_UvrD/REP"/>
</dbReference>
<keyword evidence="6" id="KW-0175">Coiled coil</keyword>
<dbReference type="AlphaFoldDB" id="A0A7X0RKG6"/>
<dbReference type="PANTHER" id="PTHR11070">
    <property type="entry name" value="UVRD / RECB / PCRA DNA HELICASE FAMILY MEMBER"/>
    <property type="match status" value="1"/>
</dbReference>
<evidence type="ECO:0000256" key="1">
    <source>
        <dbReference type="ARBA" id="ARBA00022741"/>
    </source>
</evidence>
<evidence type="ECO:0000256" key="3">
    <source>
        <dbReference type="ARBA" id="ARBA00022806"/>
    </source>
</evidence>
<dbReference type="GO" id="GO:0005829">
    <property type="term" value="C:cytosol"/>
    <property type="evidence" value="ECO:0007669"/>
    <property type="project" value="TreeGrafter"/>
</dbReference>
<organism evidence="8 9">
    <name type="scientific">Cohnella nanjingensis</name>
    <dbReference type="NCBI Taxonomy" id="1387779"/>
    <lineage>
        <taxon>Bacteria</taxon>
        <taxon>Bacillati</taxon>
        <taxon>Bacillota</taxon>
        <taxon>Bacilli</taxon>
        <taxon>Bacillales</taxon>
        <taxon>Paenibacillaceae</taxon>
        <taxon>Cohnella</taxon>
    </lineage>
</organism>
<keyword evidence="1 5" id="KW-0547">Nucleotide-binding</keyword>
<keyword evidence="2 5" id="KW-0378">Hydrolase</keyword>
<dbReference type="GO" id="GO:0016787">
    <property type="term" value="F:hydrolase activity"/>
    <property type="evidence" value="ECO:0007669"/>
    <property type="project" value="UniProtKB-UniRule"/>
</dbReference>
<feature type="binding site" evidence="5">
    <location>
        <begin position="222"/>
        <end position="229"/>
    </location>
    <ligand>
        <name>ATP</name>
        <dbReference type="ChEBI" id="CHEBI:30616"/>
    </ligand>
</feature>
<dbReference type="InterPro" id="IPR014016">
    <property type="entry name" value="UvrD-like_ATP-bd"/>
</dbReference>
<sequence length="685" mass="76988">MFNESEADEKRYLQWLLARLQRALNRMEERLSAASRDVLDAKRYLWQNAAMLDPAERAAQRVEVSSMIDIGEKNAATRDKLRKLAQSPFFGRVDFRTEDRTDAEAYYIGVHSFADEASQENLIYDWRTPVASLFYDYGVGPAAFSAPMGRVEGEVTRKRQYKIASGEMAYMIESAITINDDVLQKELSAASDEKMKNIVATIQQEQNAIIRNESANELLIQGAAGSGKTSVALHRVAFLLYRFKERLSSRHILILSPNKVFADYISNVLPELGEEPILEMGMDDLAAQALAGVCGFQRFHRQVAELLEGEDDALAARIAHKASIAFVRELDAFLAQAEEVYFEAKDVVVDGVKLDREDLIARYRALRSMPVLPRLDKMAAAIAGSARDEEGDKPSAATSRRILAEVRKMFKYRDALSLYGEFYRATGKPGLFRLRSGKTAEYADAFPLAYVKMYLEGAEPYAFVKHLLVDEMQDYTPIQYAVLAKLFPCKKTILGDGNQSVNPYSSSSLALIRQIFPRAETVELFKSYRSTLEISRFAQRLKRNDKLIPIERHGDEPSIVACVDPAGEEATIRGLIAAFESSEQRSLGVVCKTQSQADAWHARLKDAWPEIDLLSFDSERYRDGICIAPAHLAKGLEFDMVVVPSADARVYRTELDKSLLYIACTRAMHKLTLTYCGELTPFLAR</sequence>
<keyword evidence="9" id="KW-1185">Reference proteome</keyword>